<reference evidence="1" key="1">
    <citation type="submission" date="2016-03" db="EMBL/GenBank/DDBJ databases">
        <title>Mechanisms controlling the formation of the plant cell surface in tip-growing cells are functionally conserved among land plants.</title>
        <authorList>
            <person name="Honkanen S."/>
            <person name="Jones V.A."/>
            <person name="Morieri G."/>
            <person name="Champion C."/>
            <person name="Hetherington A.J."/>
            <person name="Kelly S."/>
            <person name="Saint-Marcoux D."/>
            <person name="Proust H."/>
            <person name="Prescott H."/>
            <person name="Dolan L."/>
        </authorList>
    </citation>
    <scope>NUCLEOTIDE SEQUENCE [LARGE SCALE GENOMIC DNA]</scope>
    <source>
        <tissue evidence="1">Whole gametophyte</tissue>
    </source>
</reference>
<keyword evidence="2" id="KW-1185">Reference proteome</keyword>
<accession>A0A176WF46</accession>
<evidence type="ECO:0000313" key="2">
    <source>
        <dbReference type="Proteomes" id="UP000077202"/>
    </source>
</evidence>
<comment type="caution">
    <text evidence="1">The sequence shown here is derived from an EMBL/GenBank/DDBJ whole genome shotgun (WGS) entry which is preliminary data.</text>
</comment>
<name>A0A176WF46_MARPO</name>
<proteinExistence type="predicted"/>
<organism evidence="1 2">
    <name type="scientific">Marchantia polymorpha subsp. ruderalis</name>
    <dbReference type="NCBI Taxonomy" id="1480154"/>
    <lineage>
        <taxon>Eukaryota</taxon>
        <taxon>Viridiplantae</taxon>
        <taxon>Streptophyta</taxon>
        <taxon>Embryophyta</taxon>
        <taxon>Marchantiophyta</taxon>
        <taxon>Marchantiopsida</taxon>
        <taxon>Marchantiidae</taxon>
        <taxon>Marchantiales</taxon>
        <taxon>Marchantiaceae</taxon>
        <taxon>Marchantia</taxon>
    </lineage>
</organism>
<dbReference type="AlphaFoldDB" id="A0A176WF46"/>
<dbReference type="EMBL" id="LVLJ01001251">
    <property type="protein sequence ID" value="OAE30756.1"/>
    <property type="molecule type" value="Genomic_DNA"/>
</dbReference>
<protein>
    <submittedName>
        <fullName evidence="1">Uncharacterized protein</fullName>
    </submittedName>
</protein>
<dbReference type="Proteomes" id="UP000077202">
    <property type="component" value="Unassembled WGS sequence"/>
</dbReference>
<gene>
    <name evidence="1" type="ORF">AXG93_2265s1150</name>
</gene>
<evidence type="ECO:0000313" key="1">
    <source>
        <dbReference type="EMBL" id="OAE30756.1"/>
    </source>
</evidence>
<sequence length="97" mass="10556">MTDMIDDSLNSSGLSKGNVLVDCALELGAKWVEQVIKATKESLHVGKGCLVKNCSTFISCWDAKALASGDPLVVEQGCGMKRKLRDFPYEVPVTRHD</sequence>